<accession>A0A0V0QHP5</accession>
<feature type="compositionally biased region" description="Low complexity" evidence="1">
    <location>
        <begin position="1434"/>
        <end position="1443"/>
    </location>
</feature>
<dbReference type="OMA" id="MIANDGQ"/>
<evidence type="ECO:0000313" key="3">
    <source>
        <dbReference type="Proteomes" id="UP000054937"/>
    </source>
</evidence>
<feature type="region of interest" description="Disordered" evidence="1">
    <location>
        <begin position="804"/>
        <end position="830"/>
    </location>
</feature>
<dbReference type="InParanoid" id="A0A0V0QHP5"/>
<feature type="region of interest" description="Disordered" evidence="1">
    <location>
        <begin position="462"/>
        <end position="501"/>
    </location>
</feature>
<feature type="region of interest" description="Disordered" evidence="1">
    <location>
        <begin position="364"/>
        <end position="383"/>
    </location>
</feature>
<organism evidence="2 3">
    <name type="scientific">Pseudocohnilembus persalinus</name>
    <name type="common">Ciliate</name>
    <dbReference type="NCBI Taxonomy" id="266149"/>
    <lineage>
        <taxon>Eukaryota</taxon>
        <taxon>Sar</taxon>
        <taxon>Alveolata</taxon>
        <taxon>Ciliophora</taxon>
        <taxon>Intramacronucleata</taxon>
        <taxon>Oligohymenophorea</taxon>
        <taxon>Scuticociliatia</taxon>
        <taxon>Philasterida</taxon>
        <taxon>Pseudocohnilembidae</taxon>
        <taxon>Pseudocohnilembus</taxon>
    </lineage>
</organism>
<feature type="compositionally biased region" description="Low complexity" evidence="1">
    <location>
        <begin position="330"/>
        <end position="343"/>
    </location>
</feature>
<comment type="caution">
    <text evidence="2">The sequence shown here is derived from an EMBL/GenBank/DDBJ whole genome shotgun (WGS) entry which is preliminary data.</text>
</comment>
<feature type="compositionally biased region" description="Low complexity" evidence="1">
    <location>
        <begin position="462"/>
        <end position="473"/>
    </location>
</feature>
<evidence type="ECO:0000313" key="2">
    <source>
        <dbReference type="EMBL" id="KRX01710.1"/>
    </source>
</evidence>
<reference evidence="2 3" key="1">
    <citation type="journal article" date="2015" name="Sci. Rep.">
        <title>Genome of the facultative scuticociliatosis pathogen Pseudocohnilembus persalinus provides insight into its virulence through horizontal gene transfer.</title>
        <authorList>
            <person name="Xiong J."/>
            <person name="Wang G."/>
            <person name="Cheng J."/>
            <person name="Tian M."/>
            <person name="Pan X."/>
            <person name="Warren A."/>
            <person name="Jiang C."/>
            <person name="Yuan D."/>
            <person name="Miao W."/>
        </authorList>
    </citation>
    <scope>NUCLEOTIDE SEQUENCE [LARGE SCALE GENOMIC DNA]</scope>
    <source>
        <strain evidence="2">36N120E</strain>
    </source>
</reference>
<dbReference type="Proteomes" id="UP000054937">
    <property type="component" value="Unassembled WGS sequence"/>
</dbReference>
<name>A0A0V0QHP5_PSEPJ</name>
<protein>
    <submittedName>
        <fullName evidence="2">Uncharacterized protein</fullName>
    </submittedName>
</protein>
<feature type="region of interest" description="Disordered" evidence="1">
    <location>
        <begin position="324"/>
        <end position="343"/>
    </location>
</feature>
<proteinExistence type="predicted"/>
<feature type="compositionally biased region" description="Basic and acidic residues" evidence="1">
    <location>
        <begin position="482"/>
        <end position="492"/>
    </location>
</feature>
<keyword evidence="3" id="KW-1185">Reference proteome</keyword>
<gene>
    <name evidence="2" type="ORF">PPERSA_01580</name>
</gene>
<dbReference type="EMBL" id="LDAU01000166">
    <property type="protein sequence ID" value="KRX01710.1"/>
    <property type="molecule type" value="Genomic_DNA"/>
</dbReference>
<evidence type="ECO:0000256" key="1">
    <source>
        <dbReference type="SAM" id="MobiDB-lite"/>
    </source>
</evidence>
<sequence>MLTKNKMIIDTIKQQDYQNKSNLNSLQNVLLTDGKQRDSNNDNDKKKAHIIQNNLKQPKTQNSNNNKYYDFEYKPLQYQKYNRSQSYDYQKNLQHQKQKILQKENFNSQLSQQSQNYIPLSRAEKIFKQKQQQKNFKTQYSQKFLNEDQFRQNKTENNFNNNQISSQQQFQYFKTENKFELGQKKVSQVEQEIFLSNIPKSVQKNTKLNKVQVEFQPNQNSFMQQSQNFQQVQKQSLLSFEKSQIYQSKSNNFSSQQNKQYDQHYIDRPFTQKLGNRHLNNQKKYSQIKNNHNPDILLQQLVVNTKDKKKNQFQKETIKNCNVKSGQKMNNRQNQQNSLKQQIQKQNIIDKNNDNNDMQTKINQQNDQVDENSQNMSSFRPYETSENFNQILESVKNSKLKEDQNISYLNNSLQIDDNNINQKEQNSQIQNKQTINNFRVNRCLTSYKKEGKNKEYKKKFYQNNQSLNQSNSNFETPQISQREQEQEQKQKQVQEINSNSNSISNSISEKIIKHIGQSNTFLNLENININDNFDLNRNPQVNLDFNSLYSEIDYDKKKLTSKLKLKRSVRKIQRQNIDGIENGQQYLSLSQKKILYKESSDSSQKINNMKQIARLQTNDTNLTNFSEDKQQYQEQLFSNLLSKHKFNEDLSETLNYQQQNTQDQKQDTKVKQKQQNLNVVTPILEVGFLNIQDLQDQQTEKQYNNIQQQQNISYSPKLKHKIQPKKSKVITNSKFNSNYQVKNNKVQEKQQDQLDINNKGQNNINQDLLNLDNEQKQYQLDFQNIDQINSVLQYYDVNKQNLTQRKQNESKTSEEFENNDNVDCVDKNQDNYDEQNKNIETQNLQDKNNQGQNQKQINQNKIDVAQQNLQYNANIESNYQYENNNFNCSRNQFQNQFNQSFIQGAILKSNKNLQNKGKFSYIQKQKIYQQKLKVQKQKHENPYKDIQLQNELQKQNQSKIRSFTFHNKFQNSQLQSSLVESNFNKTIINNNQNKNQIDQNQENDKNFEQKKLNNKRPQTCHTRGSSYLKYAEQNQQKQESDIDIEYLNNQYNQNNQNQSLIEVISKQQRKQSSQKSFQSSLVQNINIEKNEKNKSFRQYQQMIANDGQLLKQQYMDKSIQQDSNIINNDINFNFSQTSFKFNYNHNEKKDFKLQIMDERFLNNLLQYQEQFDKQQQKYNQKNYQVYDQRKHNINKEFKVKNQFQVTQQKYYQNQKDLKLDQKIRKKSMNDLQIQQKKLLVQDQKQKQNNQFGKDFDYLQFKEYNEYEQFFFDLILQNQPQILKSEYSRKILKIQCIKNFCQMMNKKRQTAGNKVQNPELIVESAKKKLQQWDKNIEQQTLLNQPIQQLEINQNSSKLKGYENINYKINLSLVSIQSDKDKVQYLEKVINSMEKQENNKIIEVNQTEENQNKEDSSSIITDFLPIRNFISNNLQNNNSQISNISPKRLQNQKSEKEQNNCTDEKLQLINQRKWQKWNKSLPGTPFNHSQKNLNEIQNHENNKQIQQQYLQFQPWNQDQDEKNQQIFVNNYQGAFKPLSIQDLQNQSQENSQQSFSGIYQQNNKNIKKSQKQQNFTSLQSFINSPQKKIQLQQQRGSLQLYNNKSQIFQKDYENKRQIKSSYQQNRQSLYDNNQIQEINQKRKASYQEFDIHDFLNFQNEQNQKSPKQEKILDNNKNVQFQSENVENGQKLYQQ</sequence>
<feature type="region of interest" description="Disordered" evidence="1">
    <location>
        <begin position="1434"/>
        <end position="1459"/>
    </location>
</feature>